<proteinExistence type="inferred from homology"/>
<sequence length="330" mass="37253">MHFALPPRKSSNPPPYRPRSSRGGILQFIPGRLRRVRPRAMVLAGVLFLITLFYLLSGSGGSGSSRSSSGKRIPKLAPTGHPPVVLVTVLDDRKFSKGYLEMVKENRERYAEMHGYKTFFPSVTDYDLGSAPSSWALVPAIRHALTTFPNCRFVWYLDQTALIMNPKLKLDEHILASGKLDALMKKDHPVVPPDSIIKTFSHLRAQDVDLVVTQDNETLSPGSIVVRNGDWARFFLDTWFDPIYRTYNFQKAETHALEHIVQWHPTILARMAIVDQRVMGSYAERAPGLEEWREGELVVRFGPCKGESGPQTCEQTAQPYISMWKQAFGV</sequence>
<dbReference type="HOGENOM" id="CLU_021434_2_1_1"/>
<evidence type="ECO:0000256" key="5">
    <source>
        <dbReference type="SAM" id="Phobius"/>
    </source>
</evidence>
<dbReference type="Gene3D" id="3.90.550.10">
    <property type="entry name" value="Spore Coat Polysaccharide Biosynthesis Protein SpsA, Chain A"/>
    <property type="match status" value="1"/>
</dbReference>
<accession>G0RZW6</accession>
<dbReference type="KEGG" id="cthr:CTHT_0007880"/>
<dbReference type="InterPro" id="IPR029044">
    <property type="entry name" value="Nucleotide-diphossugar_trans"/>
</dbReference>
<dbReference type="OrthoDB" id="205108at2759"/>
<dbReference type="EMBL" id="GL988037">
    <property type="protein sequence ID" value="EGS23127.1"/>
    <property type="molecule type" value="Genomic_DNA"/>
</dbReference>
<evidence type="ECO:0000256" key="3">
    <source>
        <dbReference type="ARBA" id="ARBA00022679"/>
    </source>
</evidence>
<keyword evidence="3 6" id="KW-0808">Transferase</keyword>
<protein>
    <submittedName>
        <fullName evidence="6">Alpha-1,2-galactosyltransferase-like protein</fullName>
    </submittedName>
</protein>
<dbReference type="Pfam" id="PF05637">
    <property type="entry name" value="Glyco_transf_34"/>
    <property type="match status" value="1"/>
</dbReference>
<organism evidence="7">
    <name type="scientific">Chaetomium thermophilum (strain DSM 1495 / CBS 144.50 / IMI 039719)</name>
    <name type="common">Thermochaetoides thermophila</name>
    <dbReference type="NCBI Taxonomy" id="759272"/>
    <lineage>
        <taxon>Eukaryota</taxon>
        <taxon>Fungi</taxon>
        <taxon>Dikarya</taxon>
        <taxon>Ascomycota</taxon>
        <taxon>Pezizomycotina</taxon>
        <taxon>Sordariomycetes</taxon>
        <taxon>Sordariomycetidae</taxon>
        <taxon>Sordariales</taxon>
        <taxon>Chaetomiaceae</taxon>
        <taxon>Thermochaetoides</taxon>
    </lineage>
</organism>
<feature type="region of interest" description="Disordered" evidence="4">
    <location>
        <begin position="1"/>
        <end position="23"/>
    </location>
</feature>
<feature type="compositionally biased region" description="Low complexity" evidence="4">
    <location>
        <begin position="1"/>
        <end position="11"/>
    </location>
</feature>
<evidence type="ECO:0000313" key="7">
    <source>
        <dbReference type="Proteomes" id="UP000008066"/>
    </source>
</evidence>
<evidence type="ECO:0000256" key="4">
    <source>
        <dbReference type="SAM" id="MobiDB-lite"/>
    </source>
</evidence>
<evidence type="ECO:0000313" key="6">
    <source>
        <dbReference type="EMBL" id="EGS23127.1"/>
    </source>
</evidence>
<dbReference type="PANTHER" id="PTHR31306:SF10">
    <property type="entry name" value="ALPHA-1,6-MANNOSYLTRANSFERASE MNN11-RELATED"/>
    <property type="match status" value="1"/>
</dbReference>
<dbReference type="RefSeq" id="XP_006691318.1">
    <property type="nucleotide sequence ID" value="XM_006691255.1"/>
</dbReference>
<keyword evidence="5" id="KW-0472">Membrane</keyword>
<keyword evidence="5" id="KW-0812">Transmembrane</keyword>
<gene>
    <name evidence="6" type="ORF">CTHT_0007880</name>
</gene>
<dbReference type="GO" id="GO:0000136">
    <property type="term" value="C:mannan polymerase complex"/>
    <property type="evidence" value="ECO:0007669"/>
    <property type="project" value="TreeGrafter"/>
</dbReference>
<reference evidence="6 7" key="1">
    <citation type="journal article" date="2011" name="Cell">
        <title>Insight into structure and assembly of the nuclear pore complex by utilizing the genome of a eukaryotic thermophile.</title>
        <authorList>
            <person name="Amlacher S."/>
            <person name="Sarges P."/>
            <person name="Flemming D."/>
            <person name="van Noort V."/>
            <person name="Kunze R."/>
            <person name="Devos D.P."/>
            <person name="Arumugam M."/>
            <person name="Bork P."/>
            <person name="Hurt E."/>
        </authorList>
    </citation>
    <scope>NUCLEOTIDE SEQUENCE [LARGE SCALE GENOMIC DNA]</scope>
    <source>
        <strain evidence="7">DSM 1495 / CBS 144.50 / IMI 039719</strain>
    </source>
</reference>
<dbReference type="STRING" id="759272.G0RZW6"/>
<keyword evidence="2 6" id="KW-0328">Glycosyltransferase</keyword>
<dbReference type="PANTHER" id="PTHR31306">
    <property type="entry name" value="ALPHA-1,6-MANNOSYLTRANSFERASE MNN11-RELATED"/>
    <property type="match status" value="1"/>
</dbReference>
<dbReference type="GO" id="GO:0006487">
    <property type="term" value="P:protein N-linked glycosylation"/>
    <property type="evidence" value="ECO:0007669"/>
    <property type="project" value="TreeGrafter"/>
</dbReference>
<dbReference type="AlphaFoldDB" id="G0RZW6"/>
<comment type="similarity">
    <text evidence="1">Belongs to the glycosyltransferase 34 family.</text>
</comment>
<dbReference type="FunFam" id="3.90.550.10:FF:000149">
    <property type="entry name" value="Alpha-1,6-mannosyltransferase subunit"/>
    <property type="match status" value="1"/>
</dbReference>
<dbReference type="InterPro" id="IPR008630">
    <property type="entry name" value="Glyco_trans_34"/>
</dbReference>
<evidence type="ECO:0000256" key="1">
    <source>
        <dbReference type="ARBA" id="ARBA00005664"/>
    </source>
</evidence>
<feature type="transmembrane region" description="Helical" evidence="5">
    <location>
        <begin position="40"/>
        <end position="57"/>
    </location>
</feature>
<dbReference type="Proteomes" id="UP000008066">
    <property type="component" value="Unassembled WGS sequence"/>
</dbReference>
<dbReference type="eggNOG" id="KOG4748">
    <property type="taxonomic scope" value="Eukaryota"/>
</dbReference>
<keyword evidence="5" id="KW-1133">Transmembrane helix</keyword>
<name>G0RZW6_CHATD</name>
<dbReference type="GeneID" id="18254826"/>
<dbReference type="OMA" id="DQDAYIM"/>
<evidence type="ECO:0000256" key="2">
    <source>
        <dbReference type="ARBA" id="ARBA00022676"/>
    </source>
</evidence>
<keyword evidence="7" id="KW-1185">Reference proteome</keyword>
<dbReference type="GO" id="GO:0000009">
    <property type="term" value="F:alpha-1,6-mannosyltransferase activity"/>
    <property type="evidence" value="ECO:0007669"/>
    <property type="project" value="TreeGrafter"/>
</dbReference>